<sequence length="696" mass="76393">MVLVNISAQQQLPNSTTSSICNFTACNTQRTPCSSNRDCECFSLTISPTVGICSIALLSCTNVVRCNADNRTCPIENTVCVNSTRCGQPVCYPLALANKLVCPRNTTATTTTTKRITTTTKRTTTTTRARGLTNTTRSTTRAWSNTGSMNTKRMWHTASLLTNGKVLVTGGYSGGYLNSAELYNPSTGTWTVTGSMNTARSQHTASVLTNGKVLVSGGYYSFGSDCLNSSELYDPSTGAWTTTGSMNYARYLHTASVLTNGQVLVTGGFYQGVLGSAELYDPSTGMWIITGYMNYARYVHTASVLINGIVLVSGGSDVSGSTINSAELYDSSKGAWTATGSMNTARTQHTASVLTNGKVLTTGGNGYDGSTLNSAELYNPSTGAWETTGSMNATRFYHTLSVLTNEMVLVSGGEYTHYGFFDSAELYNPSTGAWTAIAHINTARAAHTASVLTNGKVLVTGGFINESPGLWIKFNCSSNILDVGLEWSSNTLNEYPLAYTFFNLKQNNVQLHWILDRKKIEEQLNNPYLLLNELFGLSYIINYLLSCINSGRLRMYFIIGIFLNKDIFLESCPNIRKYSIDLLDLVREGKLNNADTTSRKEHGKLHYIIGTRTLSEYRKYTGTNLIFEKKFQYVQVKEPSVNECISILRGVKRYIESDFDVVIIDSTLVTAAELTNRYTRKPYSPERTIDKYFSNL</sequence>
<keyword evidence="1" id="KW-0880">Kelch repeat</keyword>
<dbReference type="GO" id="GO:0005524">
    <property type="term" value="F:ATP binding"/>
    <property type="evidence" value="ECO:0007669"/>
    <property type="project" value="UniProtKB-KW"/>
</dbReference>
<dbReference type="Pfam" id="PF24681">
    <property type="entry name" value="Kelch_KLHDC2_KLHL20_DRC7"/>
    <property type="match status" value="1"/>
</dbReference>
<keyword evidence="3" id="KW-0547">Nucleotide-binding</keyword>
<dbReference type="Proteomes" id="UP000663832">
    <property type="component" value="Unassembled WGS sequence"/>
</dbReference>
<evidence type="ECO:0000259" key="6">
    <source>
        <dbReference type="Pfam" id="PF17871"/>
    </source>
</evidence>
<keyword evidence="2" id="KW-0677">Repeat</keyword>
<dbReference type="AlphaFoldDB" id="A0A814QNW1"/>
<dbReference type="Proteomes" id="UP000663877">
    <property type="component" value="Unassembled WGS sequence"/>
</dbReference>
<dbReference type="OrthoDB" id="10250130at2759"/>
<evidence type="ECO:0000256" key="5">
    <source>
        <dbReference type="SAM" id="MobiDB-lite"/>
    </source>
</evidence>
<name>A0A814QNW1_9BILA</name>
<comment type="caution">
    <text evidence="8">The sequence shown here is derived from an EMBL/GenBank/DDBJ whole genome shotgun (WGS) entry which is preliminary data.</text>
</comment>
<feature type="region of interest" description="Disordered" evidence="5">
    <location>
        <begin position="115"/>
        <end position="135"/>
    </location>
</feature>
<gene>
    <name evidence="7" type="ORF">BJG266_LOCUS19632</name>
    <name evidence="8" type="ORF">QVE165_LOCUS21483</name>
</gene>
<dbReference type="Gene3D" id="3.40.50.300">
    <property type="entry name" value="P-loop containing nucleotide triphosphate hydrolases"/>
    <property type="match status" value="1"/>
</dbReference>
<evidence type="ECO:0000313" key="8">
    <source>
        <dbReference type="EMBL" id="CAF1122663.1"/>
    </source>
</evidence>
<dbReference type="Pfam" id="PF17871">
    <property type="entry name" value="AAA_lid_9"/>
    <property type="match status" value="1"/>
</dbReference>
<dbReference type="InterPro" id="IPR006652">
    <property type="entry name" value="Kelch_1"/>
</dbReference>
<dbReference type="InterPro" id="IPR027417">
    <property type="entry name" value="P-loop_NTPase"/>
</dbReference>
<evidence type="ECO:0000256" key="1">
    <source>
        <dbReference type="ARBA" id="ARBA00022441"/>
    </source>
</evidence>
<keyword evidence="4" id="KW-0067">ATP-binding</keyword>
<dbReference type="Gene3D" id="2.120.10.80">
    <property type="entry name" value="Kelch-type beta propeller"/>
    <property type="match status" value="2"/>
</dbReference>
<dbReference type="Pfam" id="PF01344">
    <property type="entry name" value="Kelch_1"/>
    <property type="match status" value="2"/>
</dbReference>
<evidence type="ECO:0000256" key="4">
    <source>
        <dbReference type="ARBA" id="ARBA00022840"/>
    </source>
</evidence>
<evidence type="ECO:0000256" key="2">
    <source>
        <dbReference type="ARBA" id="ARBA00022737"/>
    </source>
</evidence>
<proteinExistence type="predicted"/>
<reference evidence="8" key="1">
    <citation type="submission" date="2021-02" db="EMBL/GenBank/DDBJ databases">
        <authorList>
            <person name="Nowell W R."/>
        </authorList>
    </citation>
    <scope>NUCLEOTIDE SEQUENCE</scope>
</reference>
<organism evidence="8 9">
    <name type="scientific">Adineta steineri</name>
    <dbReference type="NCBI Taxonomy" id="433720"/>
    <lineage>
        <taxon>Eukaryota</taxon>
        <taxon>Metazoa</taxon>
        <taxon>Spiralia</taxon>
        <taxon>Gnathifera</taxon>
        <taxon>Rotifera</taxon>
        <taxon>Eurotatoria</taxon>
        <taxon>Bdelloidea</taxon>
        <taxon>Adinetida</taxon>
        <taxon>Adinetidae</taxon>
        <taxon>Adineta</taxon>
    </lineage>
</organism>
<dbReference type="PANTHER" id="PTHR46344">
    <property type="entry name" value="OS02G0202900 PROTEIN"/>
    <property type="match status" value="1"/>
</dbReference>
<dbReference type="EMBL" id="CAJNOM010000138">
    <property type="protein sequence ID" value="CAF1122663.1"/>
    <property type="molecule type" value="Genomic_DNA"/>
</dbReference>
<dbReference type="InterPro" id="IPR041546">
    <property type="entry name" value="ClpA/ClpB_AAA_lid"/>
</dbReference>
<feature type="domain" description="ClpA/ClpB AAA lid" evidence="6">
    <location>
        <begin position="640"/>
        <end position="690"/>
    </location>
</feature>
<dbReference type="EMBL" id="CAJNOI010000106">
    <property type="protein sequence ID" value="CAF1069586.1"/>
    <property type="molecule type" value="Genomic_DNA"/>
</dbReference>
<evidence type="ECO:0000256" key="3">
    <source>
        <dbReference type="ARBA" id="ARBA00022741"/>
    </source>
</evidence>
<evidence type="ECO:0000313" key="7">
    <source>
        <dbReference type="EMBL" id="CAF1069586.1"/>
    </source>
</evidence>
<accession>A0A814QNW1</accession>
<protein>
    <recommendedName>
        <fullName evidence="6">ClpA/ClpB AAA lid domain-containing protein</fullName>
    </recommendedName>
</protein>
<dbReference type="InterPro" id="IPR015915">
    <property type="entry name" value="Kelch-typ_b-propeller"/>
</dbReference>
<dbReference type="SUPFAM" id="SSF117281">
    <property type="entry name" value="Kelch motif"/>
    <property type="match status" value="2"/>
</dbReference>
<keyword evidence="9" id="KW-1185">Reference proteome</keyword>
<evidence type="ECO:0000313" key="9">
    <source>
        <dbReference type="Proteomes" id="UP000663832"/>
    </source>
</evidence>
<dbReference type="SMART" id="SM00612">
    <property type="entry name" value="Kelch"/>
    <property type="match status" value="6"/>
</dbReference>
<dbReference type="PANTHER" id="PTHR46344:SF27">
    <property type="entry name" value="KELCH REPEAT SUPERFAMILY PROTEIN"/>
    <property type="match status" value="1"/>
</dbReference>